<proteinExistence type="predicted"/>
<comment type="caution">
    <text evidence="1">The sequence shown here is derived from an EMBL/GenBank/DDBJ whole genome shotgun (WGS) entry which is preliminary data.</text>
</comment>
<keyword evidence="1" id="KW-0808">Transferase</keyword>
<dbReference type="RefSeq" id="WP_098042650.1">
    <property type="nucleotide sequence ID" value="NZ_PDEV01000002.1"/>
</dbReference>
<dbReference type="EMBL" id="PDEV01000002">
    <property type="protein sequence ID" value="PEN16245.1"/>
    <property type="molecule type" value="Genomic_DNA"/>
</dbReference>
<dbReference type="InterPro" id="IPR051159">
    <property type="entry name" value="Hexapeptide_acetyltransf"/>
</dbReference>
<dbReference type="CDD" id="cd04647">
    <property type="entry name" value="LbH_MAT_like"/>
    <property type="match status" value="1"/>
</dbReference>
<dbReference type="InterPro" id="IPR011004">
    <property type="entry name" value="Trimer_LpxA-like_sf"/>
</dbReference>
<organism evidence="1 2">
    <name type="scientific">Rothia dentocariosa</name>
    <dbReference type="NCBI Taxonomy" id="2047"/>
    <lineage>
        <taxon>Bacteria</taxon>
        <taxon>Bacillati</taxon>
        <taxon>Actinomycetota</taxon>
        <taxon>Actinomycetes</taxon>
        <taxon>Micrococcales</taxon>
        <taxon>Micrococcaceae</taxon>
        <taxon>Rothia</taxon>
    </lineage>
</organism>
<dbReference type="Proteomes" id="UP000219947">
    <property type="component" value="Unassembled WGS sequence"/>
</dbReference>
<accession>A0A2A8D5K6</accession>
<sequence>MIQKLKDLKYRLHLMRRERKNAQKRRELTKNGIVFGAGTYCDPSSTIMPKVVMGTNCFVNKETLVGAHTTLGNNVFLGPRVTIFADTHEFGSAAQRAGANITRPVHIKNGTWVGQNAVITAGVTIGEGCVIAAGAVVVHDCAPHGVYAGVPARRIRDLDAEGNSYPVAEQVKGDRS</sequence>
<dbReference type="Pfam" id="PF00132">
    <property type="entry name" value="Hexapep"/>
    <property type="match status" value="1"/>
</dbReference>
<protein>
    <submittedName>
        <fullName evidence="1">Galactoside O-acetyltransferase</fullName>
    </submittedName>
</protein>
<evidence type="ECO:0000313" key="2">
    <source>
        <dbReference type="Proteomes" id="UP000219947"/>
    </source>
</evidence>
<evidence type="ECO:0000313" key="1">
    <source>
        <dbReference type="EMBL" id="PEN16245.1"/>
    </source>
</evidence>
<keyword evidence="2" id="KW-1185">Reference proteome</keyword>
<reference evidence="1" key="1">
    <citation type="submission" date="2017-10" db="EMBL/GenBank/DDBJ databases">
        <title>Kefir isolates.</title>
        <authorList>
            <person name="Kim Y."/>
            <person name="Blasche S."/>
        </authorList>
    </citation>
    <scope>NUCLEOTIDE SEQUENCE [LARGE SCALE GENOMIC DNA]</scope>
    <source>
        <strain evidence="1">OG2-2</strain>
    </source>
</reference>
<dbReference type="GO" id="GO:0016740">
    <property type="term" value="F:transferase activity"/>
    <property type="evidence" value="ECO:0007669"/>
    <property type="project" value="UniProtKB-KW"/>
</dbReference>
<name>A0A2A8D5K6_9MICC</name>
<dbReference type="PANTHER" id="PTHR23416">
    <property type="entry name" value="SIALIC ACID SYNTHASE-RELATED"/>
    <property type="match status" value="1"/>
</dbReference>
<dbReference type="AlphaFoldDB" id="A0A2A8D5K6"/>
<dbReference type="Gene3D" id="2.160.10.10">
    <property type="entry name" value="Hexapeptide repeat proteins"/>
    <property type="match status" value="1"/>
</dbReference>
<dbReference type="SUPFAM" id="SSF51161">
    <property type="entry name" value="Trimeric LpxA-like enzymes"/>
    <property type="match status" value="1"/>
</dbReference>
<dbReference type="InterPro" id="IPR001451">
    <property type="entry name" value="Hexapep"/>
</dbReference>
<gene>
    <name evidence="1" type="ORF">CRM92_06070</name>
</gene>